<keyword evidence="3" id="KW-1185">Reference proteome</keyword>
<dbReference type="PANTHER" id="PTHR11439:SF455">
    <property type="entry name" value="RLK (RECEPTOR-LIKE PROTEIN KINASE) 8, PUTATIVE-RELATED"/>
    <property type="match status" value="1"/>
</dbReference>
<feature type="transmembrane region" description="Helical" evidence="1">
    <location>
        <begin position="39"/>
        <end position="57"/>
    </location>
</feature>
<keyword evidence="1" id="KW-0472">Membrane</keyword>
<proteinExistence type="predicted"/>
<evidence type="ECO:0000313" key="3">
    <source>
        <dbReference type="Proteomes" id="UP000596661"/>
    </source>
</evidence>
<evidence type="ECO:0000256" key="1">
    <source>
        <dbReference type="SAM" id="Phobius"/>
    </source>
</evidence>
<dbReference type="Gramene" id="evm.model.04.293">
    <property type="protein sequence ID" value="cds.evm.model.04.293"/>
    <property type="gene ID" value="evm.TU.04.293"/>
</dbReference>
<dbReference type="CDD" id="cd09272">
    <property type="entry name" value="RNase_HI_RT_Ty1"/>
    <property type="match status" value="1"/>
</dbReference>
<dbReference type="AlphaFoldDB" id="A0A803PGZ1"/>
<reference evidence="2" key="1">
    <citation type="submission" date="2018-11" db="EMBL/GenBank/DDBJ databases">
        <authorList>
            <person name="Grassa J C."/>
        </authorList>
    </citation>
    <scope>NUCLEOTIDE SEQUENCE [LARGE SCALE GENOMIC DNA]</scope>
</reference>
<name>A0A803PGZ1_CANSA</name>
<protein>
    <submittedName>
        <fullName evidence="2">Uncharacterized protein</fullName>
    </submittedName>
</protein>
<dbReference type="PANTHER" id="PTHR11439">
    <property type="entry name" value="GAG-POL-RELATED RETROTRANSPOSON"/>
    <property type="match status" value="1"/>
</dbReference>
<keyword evidence="1" id="KW-0812">Transmembrane</keyword>
<evidence type="ECO:0000313" key="2">
    <source>
        <dbReference type="EnsemblPlants" id="cds.evm.model.04.293"/>
    </source>
</evidence>
<reference evidence="2" key="2">
    <citation type="submission" date="2021-03" db="UniProtKB">
        <authorList>
            <consortium name="EnsemblPlants"/>
        </authorList>
    </citation>
    <scope>IDENTIFICATION</scope>
</reference>
<dbReference type="Proteomes" id="UP000596661">
    <property type="component" value="Chromosome 4"/>
</dbReference>
<dbReference type="EnsemblPlants" id="evm.model.04.293">
    <property type="protein sequence ID" value="cds.evm.model.04.293"/>
    <property type="gene ID" value="evm.TU.04.293"/>
</dbReference>
<organism evidence="2 3">
    <name type="scientific">Cannabis sativa</name>
    <name type="common">Hemp</name>
    <name type="synonym">Marijuana</name>
    <dbReference type="NCBI Taxonomy" id="3483"/>
    <lineage>
        <taxon>Eukaryota</taxon>
        <taxon>Viridiplantae</taxon>
        <taxon>Streptophyta</taxon>
        <taxon>Embryophyta</taxon>
        <taxon>Tracheophyta</taxon>
        <taxon>Spermatophyta</taxon>
        <taxon>Magnoliopsida</taxon>
        <taxon>eudicotyledons</taxon>
        <taxon>Gunneridae</taxon>
        <taxon>Pentapetalae</taxon>
        <taxon>rosids</taxon>
        <taxon>fabids</taxon>
        <taxon>Rosales</taxon>
        <taxon>Cannabaceae</taxon>
        <taxon>Cannabis</taxon>
    </lineage>
</organism>
<dbReference type="EMBL" id="UZAU01000358">
    <property type="status" value="NOT_ANNOTATED_CDS"/>
    <property type="molecule type" value="Genomic_DNA"/>
</dbReference>
<keyword evidence="1" id="KW-1133">Transmembrane helix</keyword>
<accession>A0A803PGZ1</accession>
<sequence length="219" mass="24334">MEPNEGDCDGLLLKLVPRMSLEAYSDVDWASCIDHRRYTGGYAILLAIISFPSLLIARSSTESEFRALANTAAEIKWFRSLYLLKCNEPLRFESTLEMVSWILNPFSGAIVVGERKKITQVAVGLCMDLWKVRNSTFHEGSIGPPKIIICRTLSDIEEFRRIKSIISNDPSSPKQLVTHSRGNGMNVLADAAVRGFVAFAVVLALNQDDQIVEDLSAKV</sequence>